<dbReference type="InterPro" id="IPR047684">
    <property type="entry name" value="Por_som-like"/>
</dbReference>
<accession>A0AA43GYZ3</accession>
<evidence type="ECO:0000256" key="2">
    <source>
        <dbReference type="RuleBase" id="RU363072"/>
    </source>
</evidence>
<keyword evidence="2" id="KW-0732">Signal</keyword>
<sequence length="525" mass="56237">MTKLLWNVLKLSPAIAATFFAANSALAIEVNEQVNSIAQLSQQANSIGQVTSVSQFSDVQPTDWAFQALQSLVERYGCIAGYPNSTYRGNRALSRFEFAAGLNACLDRVNELIATATADVITKEDLATLQRLQEEFSAELATLRGRVDALEARTGELEANQFSTTTKLKGEAIFALAGAFGDGKAGSGDLQDNIFFADRVRLSLESSFTGKDKLQVRLNTGNITQFDTATGTRMTRLGFAGDSGNSVAIDKVNYAFNLSDAVRVQIDARLAEVYENGVEVFNPDFRSSGGGALSRYGRFSPIYRQGAGGAGVTVLVNPKGALSLSAAYLAPNGANSPEDKNGIFDGNNAIFGQVAFKPSKAFNIGLTYARTYQRRGTVSLFDSTGSAFANRPFGNVATSSNNYGVQATFKPSSKLTVGGWAGYTTAESEISNADADIFYWGASLGIKDFGREGNLLGFIFGQPPKVTGGSVNSEPDTSYHLEGLYNVRLTDNIAITPGLLVILNPEHNDDNDTIYVGTLRTTFKF</sequence>
<dbReference type="Gene3D" id="2.40.160.180">
    <property type="entry name" value="Carbohydrate-selective porin OprB"/>
    <property type="match status" value="1"/>
</dbReference>
<evidence type="ECO:0000313" key="6">
    <source>
        <dbReference type="Proteomes" id="UP001159370"/>
    </source>
</evidence>
<dbReference type="GO" id="GO:0016020">
    <property type="term" value="C:membrane"/>
    <property type="evidence" value="ECO:0007669"/>
    <property type="project" value="InterPro"/>
</dbReference>
<dbReference type="Pfam" id="PF00395">
    <property type="entry name" value="SLH"/>
    <property type="match status" value="1"/>
</dbReference>
<comment type="similarity">
    <text evidence="1 2">Belongs to the OprB family.</text>
</comment>
<dbReference type="InterPro" id="IPR007049">
    <property type="entry name" value="Carb-sel_porin_OprB"/>
</dbReference>
<name>A0AA43GYZ3_9CYAN</name>
<reference evidence="5 6" key="1">
    <citation type="journal article" date="2023" name="J. Phycol.">
        <title>Chrysosporum ovalisporum is synonymous with the true-branching cyanobacterium Umezakia natans (Nostocales/Aphanizomenonaceae).</title>
        <authorList>
            <person name="McGregor G.B."/>
            <person name="Sendall B.C."/>
            <person name="Niiyama Y."/>
            <person name="Tuji A."/>
            <person name="Willis A."/>
        </authorList>
    </citation>
    <scope>NUCLEOTIDE SEQUENCE [LARGE SCALE GENOMIC DNA]</scope>
    <source>
        <strain evidence="5 6">FSS-62</strain>
    </source>
</reference>
<dbReference type="GeneID" id="83685543"/>
<dbReference type="GO" id="GO:0015288">
    <property type="term" value="F:porin activity"/>
    <property type="evidence" value="ECO:0007669"/>
    <property type="project" value="InterPro"/>
</dbReference>
<dbReference type="EMBL" id="JANQDL010000082">
    <property type="protein sequence ID" value="MDH6064444.1"/>
    <property type="molecule type" value="Genomic_DNA"/>
</dbReference>
<evidence type="ECO:0000259" key="4">
    <source>
        <dbReference type="PROSITE" id="PS51272"/>
    </source>
</evidence>
<feature type="signal peptide" evidence="2">
    <location>
        <begin position="1"/>
        <end position="27"/>
    </location>
</feature>
<dbReference type="PANTHER" id="PTHR43308:SF1">
    <property type="entry name" value="OUTER MEMBRANE PROTEIN ALPHA"/>
    <property type="match status" value="1"/>
</dbReference>
<evidence type="ECO:0000256" key="1">
    <source>
        <dbReference type="ARBA" id="ARBA00008769"/>
    </source>
</evidence>
<dbReference type="InterPro" id="IPR038673">
    <property type="entry name" value="OprB_sf"/>
</dbReference>
<dbReference type="InterPro" id="IPR051465">
    <property type="entry name" value="Cell_Envelope_Struct_Comp"/>
</dbReference>
<gene>
    <name evidence="5" type="ORF">NWP23_11835</name>
</gene>
<feature type="chain" id="PRO_5041482802" evidence="2">
    <location>
        <begin position="28"/>
        <end position="525"/>
    </location>
</feature>
<organism evidence="5 6">
    <name type="scientific">Umezakia ovalisporum FSS-62</name>
    <dbReference type="NCBI Taxonomy" id="2971776"/>
    <lineage>
        <taxon>Bacteria</taxon>
        <taxon>Bacillati</taxon>
        <taxon>Cyanobacteriota</taxon>
        <taxon>Cyanophyceae</taxon>
        <taxon>Nostocales</taxon>
        <taxon>Nodulariaceae</taxon>
        <taxon>Umezakia</taxon>
    </lineage>
</organism>
<evidence type="ECO:0000313" key="5">
    <source>
        <dbReference type="EMBL" id="MDH6064444.1"/>
    </source>
</evidence>
<dbReference type="AlphaFoldDB" id="A0AA43GYZ3"/>
<dbReference type="Pfam" id="PF04966">
    <property type="entry name" value="OprB"/>
    <property type="match status" value="1"/>
</dbReference>
<feature type="coiled-coil region" evidence="3">
    <location>
        <begin position="133"/>
        <end position="160"/>
    </location>
</feature>
<comment type="caution">
    <text evidence="5">The sequence shown here is derived from an EMBL/GenBank/DDBJ whole genome shotgun (WGS) entry which is preliminary data.</text>
</comment>
<protein>
    <submittedName>
        <fullName evidence="5">Iron uptake porin</fullName>
    </submittedName>
</protein>
<evidence type="ECO:0000256" key="3">
    <source>
        <dbReference type="SAM" id="Coils"/>
    </source>
</evidence>
<dbReference type="Proteomes" id="UP001159370">
    <property type="component" value="Unassembled WGS sequence"/>
</dbReference>
<keyword evidence="3" id="KW-0175">Coiled coil</keyword>
<feature type="domain" description="SLH" evidence="4">
    <location>
        <begin position="52"/>
        <end position="116"/>
    </location>
</feature>
<dbReference type="NCBIfam" id="NF033921">
    <property type="entry name" value="por_somb"/>
    <property type="match status" value="1"/>
</dbReference>
<dbReference type="RefSeq" id="WP_280656920.1">
    <property type="nucleotide sequence ID" value="NZ_JANQDL010000082.1"/>
</dbReference>
<dbReference type="PANTHER" id="PTHR43308">
    <property type="entry name" value="OUTER MEMBRANE PROTEIN ALPHA-RELATED"/>
    <property type="match status" value="1"/>
</dbReference>
<dbReference type="InterPro" id="IPR001119">
    <property type="entry name" value="SLH_dom"/>
</dbReference>
<dbReference type="PROSITE" id="PS51272">
    <property type="entry name" value="SLH"/>
    <property type="match status" value="1"/>
</dbReference>
<proteinExistence type="inferred from homology"/>
<dbReference type="GO" id="GO:0008643">
    <property type="term" value="P:carbohydrate transport"/>
    <property type="evidence" value="ECO:0007669"/>
    <property type="project" value="InterPro"/>
</dbReference>